<dbReference type="AlphaFoldDB" id="A0A1B2F666"/>
<dbReference type="EMBL" id="CP016634">
    <property type="protein sequence ID" value="ANY87681.1"/>
    <property type="molecule type" value="Genomic_DNA"/>
</dbReference>
<protein>
    <submittedName>
        <fullName evidence="1">Uncharacterized protein</fullName>
    </submittedName>
</protein>
<organism evidence="1">
    <name type="scientific">Pseudomonas putida</name>
    <name type="common">Arthrobacter siderocapsulatus</name>
    <dbReference type="NCBI Taxonomy" id="303"/>
    <lineage>
        <taxon>Bacteria</taxon>
        <taxon>Pseudomonadati</taxon>
        <taxon>Pseudomonadota</taxon>
        <taxon>Gammaproteobacteria</taxon>
        <taxon>Pseudomonadales</taxon>
        <taxon>Pseudomonadaceae</taxon>
        <taxon>Pseudomonas</taxon>
    </lineage>
</organism>
<proteinExistence type="predicted"/>
<name>A0A1B2F666_PSEPU</name>
<evidence type="ECO:0000313" key="1">
    <source>
        <dbReference type="EMBL" id="ANY87681.1"/>
    </source>
</evidence>
<sequence>MSPANEAVQQHDVEVARFRRNDFADLEAWAEEVGVSTDELAAQILKKATHFLAQRGKPKSSNVVPFAAPR</sequence>
<dbReference type="RefSeq" id="WP_099593504.1">
    <property type="nucleotide sequence ID" value="NZ_CP016634.1"/>
</dbReference>
<reference evidence="1" key="1">
    <citation type="submission" date="2016-07" db="EMBL/GenBank/DDBJ databases">
        <title>New class B carbapenemase carried by novel plasmid in Pseudomonas putida enviromental strain in eastern Amazonia.</title>
        <authorList>
            <person name="Souza C.O."/>
            <person name="Lima K.V."/>
            <person name="Brasiliense D.M."/>
            <person name="Perez-Chaparro P.J."/>
            <person name="Mamizuka E.M."/>
            <person name="Lima M.O."/>
            <person name="Lima L.N."/>
            <person name="McCulloch J.A."/>
        </authorList>
    </citation>
    <scope>NUCLEOTIDE SEQUENCE [LARGE SCALE GENOMIC DNA]</scope>
    <source>
        <strain evidence="1">IEC33019</strain>
    </source>
</reference>
<gene>
    <name evidence="1" type="ORF">IEC33019_2124</name>
</gene>
<accession>A0A1B2F666</accession>